<evidence type="ECO:0000313" key="2">
    <source>
        <dbReference type="Proteomes" id="UP001054837"/>
    </source>
</evidence>
<gene>
    <name evidence="1" type="ORF">CDAR_62621</name>
</gene>
<protein>
    <submittedName>
        <fullName evidence="1">Uncharacterized protein</fullName>
    </submittedName>
</protein>
<organism evidence="1 2">
    <name type="scientific">Caerostris darwini</name>
    <dbReference type="NCBI Taxonomy" id="1538125"/>
    <lineage>
        <taxon>Eukaryota</taxon>
        <taxon>Metazoa</taxon>
        <taxon>Ecdysozoa</taxon>
        <taxon>Arthropoda</taxon>
        <taxon>Chelicerata</taxon>
        <taxon>Arachnida</taxon>
        <taxon>Araneae</taxon>
        <taxon>Araneomorphae</taxon>
        <taxon>Entelegynae</taxon>
        <taxon>Araneoidea</taxon>
        <taxon>Araneidae</taxon>
        <taxon>Caerostris</taxon>
    </lineage>
</organism>
<dbReference type="EMBL" id="BPLQ01011198">
    <property type="protein sequence ID" value="GIY56421.1"/>
    <property type="molecule type" value="Genomic_DNA"/>
</dbReference>
<dbReference type="AlphaFoldDB" id="A0AAV4UF91"/>
<dbReference type="Proteomes" id="UP001054837">
    <property type="component" value="Unassembled WGS sequence"/>
</dbReference>
<accession>A0AAV4UF91</accession>
<reference evidence="1 2" key="1">
    <citation type="submission" date="2021-06" db="EMBL/GenBank/DDBJ databases">
        <title>Caerostris darwini draft genome.</title>
        <authorList>
            <person name="Kono N."/>
            <person name="Arakawa K."/>
        </authorList>
    </citation>
    <scope>NUCLEOTIDE SEQUENCE [LARGE SCALE GENOMIC DNA]</scope>
</reference>
<comment type="caution">
    <text evidence="1">The sequence shown here is derived from an EMBL/GenBank/DDBJ whole genome shotgun (WGS) entry which is preliminary data.</text>
</comment>
<evidence type="ECO:0000313" key="1">
    <source>
        <dbReference type="EMBL" id="GIY56421.1"/>
    </source>
</evidence>
<sequence>MRSFYSADVAKKEGNKELSGMRARERFCEGADRNDNVLIEAGMFTPRTHKCTPQFYFRSVMRYLFILFFLANRSHVVGALHTIKICAGSKK</sequence>
<keyword evidence="2" id="KW-1185">Reference proteome</keyword>
<proteinExistence type="predicted"/>
<name>A0AAV4UF91_9ARAC</name>